<keyword evidence="2" id="KW-1133">Transmembrane helix</keyword>
<keyword evidence="2" id="KW-0812">Transmembrane</keyword>
<feature type="compositionally biased region" description="Low complexity" evidence="1">
    <location>
        <begin position="223"/>
        <end position="233"/>
    </location>
</feature>
<reference evidence="3 4" key="1">
    <citation type="journal article" date="2016" name="Nat. Commun.">
        <title>Thousands of microbial genomes shed light on interconnected biogeochemical processes in an aquifer system.</title>
        <authorList>
            <person name="Anantharaman K."/>
            <person name="Brown C.T."/>
            <person name="Hug L.A."/>
            <person name="Sharon I."/>
            <person name="Castelle C.J."/>
            <person name="Probst A.J."/>
            <person name="Thomas B.C."/>
            <person name="Singh A."/>
            <person name="Wilkins M.J."/>
            <person name="Karaoz U."/>
            <person name="Brodie E.L."/>
            <person name="Williams K.H."/>
            <person name="Hubbard S.S."/>
            <person name="Banfield J.F."/>
        </authorList>
    </citation>
    <scope>NUCLEOTIDE SEQUENCE [LARGE SCALE GENOMIC DNA]</scope>
</reference>
<feature type="region of interest" description="Disordered" evidence="1">
    <location>
        <begin position="185"/>
        <end position="245"/>
    </location>
</feature>
<dbReference type="AlphaFoldDB" id="A0A1F5GH56"/>
<sequence>MDPTAQDNNQKEDQNPSSAAGKTPQNPILPGQYVVAQDEKSQQNQQFAPPPPPPTEPVSVPQTPLADLGHDRDLVTPATAQDVDLSKAINQQLAGPSTPPQSVPPPPPPSASAPPPPAAPPPNFGQPDPTPFNAVPAQGQMAPPSDQPKSKIKLLIIIVSILILIGLVLGLVWFFVLSKKGEQAAKTGSSEVQFEEPSPAPNRETGGFGDLEQATGEAPAIPPTEQTQPQPDQGELPNPSPVQSP</sequence>
<dbReference type="STRING" id="1797716.A3D07_02030"/>
<protein>
    <submittedName>
        <fullName evidence="3">Uncharacterized protein</fullName>
    </submittedName>
</protein>
<accession>A0A1F5GH56</accession>
<feature type="compositionally biased region" description="Polar residues" evidence="1">
    <location>
        <begin position="15"/>
        <end position="26"/>
    </location>
</feature>
<evidence type="ECO:0000256" key="2">
    <source>
        <dbReference type="SAM" id="Phobius"/>
    </source>
</evidence>
<name>A0A1F5GH56_9BACT</name>
<evidence type="ECO:0000256" key="1">
    <source>
        <dbReference type="SAM" id="MobiDB-lite"/>
    </source>
</evidence>
<evidence type="ECO:0000313" key="4">
    <source>
        <dbReference type="Proteomes" id="UP000177124"/>
    </source>
</evidence>
<feature type="compositionally biased region" description="Pro residues" evidence="1">
    <location>
        <begin position="97"/>
        <end position="130"/>
    </location>
</feature>
<organism evidence="3 4">
    <name type="scientific">Candidatus Curtissbacteria bacterium RIFCSPHIGHO2_02_FULL_42_15</name>
    <dbReference type="NCBI Taxonomy" id="1797716"/>
    <lineage>
        <taxon>Bacteria</taxon>
        <taxon>Candidatus Curtissiibacteriota</taxon>
    </lineage>
</organism>
<dbReference type="EMBL" id="MFBF01000023">
    <property type="protein sequence ID" value="OGD91184.1"/>
    <property type="molecule type" value="Genomic_DNA"/>
</dbReference>
<feature type="transmembrane region" description="Helical" evidence="2">
    <location>
        <begin position="154"/>
        <end position="176"/>
    </location>
</feature>
<evidence type="ECO:0000313" key="3">
    <source>
        <dbReference type="EMBL" id="OGD91184.1"/>
    </source>
</evidence>
<feature type="region of interest" description="Disordered" evidence="1">
    <location>
        <begin position="1"/>
        <end position="148"/>
    </location>
</feature>
<dbReference type="Proteomes" id="UP000177124">
    <property type="component" value="Unassembled WGS sequence"/>
</dbReference>
<proteinExistence type="predicted"/>
<comment type="caution">
    <text evidence="3">The sequence shown here is derived from an EMBL/GenBank/DDBJ whole genome shotgun (WGS) entry which is preliminary data.</text>
</comment>
<gene>
    <name evidence="3" type="ORF">A3D07_02030</name>
</gene>
<keyword evidence="2" id="KW-0472">Membrane</keyword>